<evidence type="ECO:0000313" key="2">
    <source>
        <dbReference type="EMBL" id="MPC98153.1"/>
    </source>
</evidence>
<sequence length="112" mass="12833">MFLLFLRYFEIQGTPQFPRVTTTITTTTTTTTTTKRSAWEPQTCTHNLITLSVMNSASCIQTTDFCCYYSYNKQAATSGNRFYLRVSKHRPPTPGHGRGFNTTNLEESPREY</sequence>
<comment type="caution">
    <text evidence="2">The sequence shown here is derived from an EMBL/GenBank/DDBJ whole genome shotgun (WGS) entry which is preliminary data.</text>
</comment>
<accession>A0A5B7JUL5</accession>
<dbReference type="Proteomes" id="UP000324222">
    <property type="component" value="Unassembled WGS sequence"/>
</dbReference>
<name>A0A5B7JUL5_PORTR</name>
<dbReference type="AlphaFoldDB" id="A0A5B7JUL5"/>
<gene>
    <name evidence="2" type="ORF">E2C01_093506</name>
</gene>
<reference evidence="2 3" key="1">
    <citation type="submission" date="2019-05" db="EMBL/GenBank/DDBJ databases">
        <title>Another draft genome of Portunus trituberculatus and its Hox gene families provides insights of decapod evolution.</title>
        <authorList>
            <person name="Jeong J.-H."/>
            <person name="Song I."/>
            <person name="Kim S."/>
            <person name="Choi T."/>
            <person name="Kim D."/>
            <person name="Ryu S."/>
            <person name="Kim W."/>
        </authorList>
    </citation>
    <scope>NUCLEOTIDE SEQUENCE [LARGE SCALE GENOMIC DNA]</scope>
    <source>
        <tissue evidence="2">Muscle</tissue>
    </source>
</reference>
<proteinExistence type="predicted"/>
<organism evidence="2 3">
    <name type="scientific">Portunus trituberculatus</name>
    <name type="common">Swimming crab</name>
    <name type="synonym">Neptunus trituberculatus</name>
    <dbReference type="NCBI Taxonomy" id="210409"/>
    <lineage>
        <taxon>Eukaryota</taxon>
        <taxon>Metazoa</taxon>
        <taxon>Ecdysozoa</taxon>
        <taxon>Arthropoda</taxon>
        <taxon>Crustacea</taxon>
        <taxon>Multicrustacea</taxon>
        <taxon>Malacostraca</taxon>
        <taxon>Eumalacostraca</taxon>
        <taxon>Eucarida</taxon>
        <taxon>Decapoda</taxon>
        <taxon>Pleocyemata</taxon>
        <taxon>Brachyura</taxon>
        <taxon>Eubrachyura</taxon>
        <taxon>Portunoidea</taxon>
        <taxon>Portunidae</taxon>
        <taxon>Portuninae</taxon>
        <taxon>Portunus</taxon>
    </lineage>
</organism>
<protein>
    <submittedName>
        <fullName evidence="2">Uncharacterized protein</fullName>
    </submittedName>
</protein>
<evidence type="ECO:0000256" key="1">
    <source>
        <dbReference type="SAM" id="MobiDB-lite"/>
    </source>
</evidence>
<keyword evidence="3" id="KW-1185">Reference proteome</keyword>
<evidence type="ECO:0000313" key="3">
    <source>
        <dbReference type="Proteomes" id="UP000324222"/>
    </source>
</evidence>
<dbReference type="EMBL" id="VSRR010112844">
    <property type="protein sequence ID" value="MPC98153.1"/>
    <property type="molecule type" value="Genomic_DNA"/>
</dbReference>
<feature type="region of interest" description="Disordered" evidence="1">
    <location>
        <begin position="88"/>
        <end position="112"/>
    </location>
</feature>